<dbReference type="OrthoDB" id="6159439at2759"/>
<dbReference type="SMR" id="A0A482XEY4"/>
<evidence type="ECO:0000256" key="2">
    <source>
        <dbReference type="PROSITE-ProRule" id="PRU00108"/>
    </source>
</evidence>
<dbReference type="AlphaFoldDB" id="A0A482XEY4"/>
<protein>
    <recommendedName>
        <fullName evidence="5">Homeobox domain-containing protein</fullName>
    </recommendedName>
</protein>
<evidence type="ECO:0000259" key="5">
    <source>
        <dbReference type="PROSITE" id="PS50071"/>
    </source>
</evidence>
<dbReference type="CDD" id="cd00086">
    <property type="entry name" value="homeodomain"/>
    <property type="match status" value="1"/>
</dbReference>
<reference evidence="6 7" key="1">
    <citation type="journal article" date="2017" name="Gigascience">
        <title>Genome sequence of the small brown planthopper, Laodelphax striatellus.</title>
        <authorList>
            <person name="Zhu J."/>
            <person name="Jiang F."/>
            <person name="Wang X."/>
            <person name="Yang P."/>
            <person name="Bao Y."/>
            <person name="Zhao W."/>
            <person name="Wang W."/>
            <person name="Lu H."/>
            <person name="Wang Q."/>
            <person name="Cui N."/>
            <person name="Li J."/>
            <person name="Chen X."/>
            <person name="Luo L."/>
            <person name="Yu J."/>
            <person name="Kang L."/>
            <person name="Cui F."/>
        </authorList>
    </citation>
    <scope>NUCLEOTIDE SEQUENCE [LARGE SCALE GENOMIC DNA]</scope>
    <source>
        <strain evidence="6">Lst14</strain>
    </source>
</reference>
<sequence>MRAMDSTTTSMVENTDHHFMVVNKINHNNNVSVSPLLKEQPALNTWHPHVYASPPKAPTPHLIADILGWTSSTTTLPPRDVPTTPSSGVDEPLNLTTRSRSPGFREPPPNAGGVVVPPPINGHITTPPPKAVASHRRNSTSSTTSNSSNAAPGVTHSPKESKKRSKPSKDPAPASASPSAAASPPPGAVKASLEAAGSPVDSSDDGDRKRKKARTTFTGRQIFELERQFEVKKYLSSSERADMAKLLGVTETQPSTLAKRSIALFELEHKHTCVQIRRSCNTSVVCARVRAALSDYLSMRFQKAGFLLLPGLRFWNGVTFGILFVGA</sequence>
<dbReference type="GO" id="GO:0000981">
    <property type="term" value="F:DNA-binding transcription factor activity, RNA polymerase II-specific"/>
    <property type="evidence" value="ECO:0007669"/>
    <property type="project" value="TreeGrafter"/>
</dbReference>
<dbReference type="Proteomes" id="UP000291343">
    <property type="component" value="Unassembled WGS sequence"/>
</dbReference>
<evidence type="ECO:0000256" key="3">
    <source>
        <dbReference type="RuleBase" id="RU000682"/>
    </source>
</evidence>
<evidence type="ECO:0000256" key="4">
    <source>
        <dbReference type="SAM" id="MobiDB-lite"/>
    </source>
</evidence>
<dbReference type="PANTHER" id="PTHR24340">
    <property type="entry name" value="HOMEOBOX PROTEIN NKX"/>
    <property type="match status" value="1"/>
</dbReference>
<dbReference type="GO" id="GO:0005634">
    <property type="term" value="C:nucleus"/>
    <property type="evidence" value="ECO:0007669"/>
    <property type="project" value="UniProtKB-SubCell"/>
</dbReference>
<keyword evidence="7" id="KW-1185">Reference proteome</keyword>
<proteinExistence type="predicted"/>
<dbReference type="GO" id="GO:0000978">
    <property type="term" value="F:RNA polymerase II cis-regulatory region sequence-specific DNA binding"/>
    <property type="evidence" value="ECO:0007669"/>
    <property type="project" value="TreeGrafter"/>
</dbReference>
<keyword evidence="2 3" id="KW-0238">DNA-binding</keyword>
<dbReference type="InterPro" id="IPR050394">
    <property type="entry name" value="Homeobox_NK-like"/>
</dbReference>
<name>A0A482XEY4_LAOST</name>
<dbReference type="GO" id="GO:0030154">
    <property type="term" value="P:cell differentiation"/>
    <property type="evidence" value="ECO:0007669"/>
    <property type="project" value="TreeGrafter"/>
</dbReference>
<feature type="DNA-binding region" description="Homeobox" evidence="2">
    <location>
        <begin position="210"/>
        <end position="254"/>
    </location>
</feature>
<keyword evidence="2 3" id="KW-0539">Nucleus</keyword>
<organism evidence="6 7">
    <name type="scientific">Laodelphax striatellus</name>
    <name type="common">Small brown planthopper</name>
    <name type="synonym">Delphax striatella</name>
    <dbReference type="NCBI Taxonomy" id="195883"/>
    <lineage>
        <taxon>Eukaryota</taxon>
        <taxon>Metazoa</taxon>
        <taxon>Ecdysozoa</taxon>
        <taxon>Arthropoda</taxon>
        <taxon>Hexapoda</taxon>
        <taxon>Insecta</taxon>
        <taxon>Pterygota</taxon>
        <taxon>Neoptera</taxon>
        <taxon>Paraneoptera</taxon>
        <taxon>Hemiptera</taxon>
        <taxon>Auchenorrhyncha</taxon>
        <taxon>Fulgoroidea</taxon>
        <taxon>Delphacidae</taxon>
        <taxon>Criomorphinae</taxon>
        <taxon>Laodelphax</taxon>
    </lineage>
</organism>
<dbReference type="InParanoid" id="A0A482XEY4"/>
<dbReference type="SUPFAM" id="SSF46689">
    <property type="entry name" value="Homeodomain-like"/>
    <property type="match status" value="1"/>
</dbReference>
<dbReference type="SMART" id="SM00389">
    <property type="entry name" value="HOX"/>
    <property type="match status" value="1"/>
</dbReference>
<dbReference type="Gene3D" id="1.10.10.60">
    <property type="entry name" value="Homeodomain-like"/>
    <property type="match status" value="1"/>
</dbReference>
<comment type="caution">
    <text evidence="6">The sequence shown here is derived from an EMBL/GenBank/DDBJ whole genome shotgun (WGS) entry which is preliminary data.</text>
</comment>
<accession>A0A482XEY4</accession>
<dbReference type="InterPro" id="IPR009057">
    <property type="entry name" value="Homeodomain-like_sf"/>
</dbReference>
<dbReference type="STRING" id="195883.A0A482XEY4"/>
<evidence type="ECO:0000256" key="1">
    <source>
        <dbReference type="ARBA" id="ARBA00004123"/>
    </source>
</evidence>
<feature type="region of interest" description="Disordered" evidence="4">
    <location>
        <begin position="74"/>
        <end position="215"/>
    </location>
</feature>
<evidence type="ECO:0000313" key="7">
    <source>
        <dbReference type="Proteomes" id="UP000291343"/>
    </source>
</evidence>
<dbReference type="PANTHER" id="PTHR24340:SF70">
    <property type="entry name" value="NK7.1, ISOFORM A"/>
    <property type="match status" value="1"/>
</dbReference>
<evidence type="ECO:0000313" key="6">
    <source>
        <dbReference type="EMBL" id="RZF44595.1"/>
    </source>
</evidence>
<dbReference type="EMBL" id="QKKF02010473">
    <property type="protein sequence ID" value="RZF44595.1"/>
    <property type="molecule type" value="Genomic_DNA"/>
</dbReference>
<dbReference type="Pfam" id="PF00046">
    <property type="entry name" value="Homeodomain"/>
    <property type="match status" value="1"/>
</dbReference>
<keyword evidence="2 3" id="KW-0371">Homeobox</keyword>
<feature type="compositionally biased region" description="Low complexity" evidence="4">
    <location>
        <begin position="139"/>
        <end position="149"/>
    </location>
</feature>
<gene>
    <name evidence="6" type="ORF">LSTR_LSTR001353</name>
</gene>
<comment type="subcellular location">
    <subcellularLocation>
        <location evidence="1 2 3">Nucleus</location>
    </subcellularLocation>
</comment>
<dbReference type="PROSITE" id="PS50071">
    <property type="entry name" value="HOMEOBOX_2"/>
    <property type="match status" value="1"/>
</dbReference>
<dbReference type="InterPro" id="IPR001356">
    <property type="entry name" value="HD"/>
</dbReference>
<feature type="compositionally biased region" description="Pro residues" evidence="4">
    <location>
        <begin position="105"/>
        <end position="130"/>
    </location>
</feature>
<feature type="domain" description="Homeobox" evidence="5">
    <location>
        <begin position="208"/>
        <end position="253"/>
    </location>
</feature>
<feature type="compositionally biased region" description="Low complexity" evidence="4">
    <location>
        <begin position="171"/>
        <end position="192"/>
    </location>
</feature>